<dbReference type="AlphaFoldDB" id="D3BFH2"/>
<comment type="caution">
    <text evidence="1">The sequence shown here is derived from an EMBL/GenBank/DDBJ whole genome shotgun (WGS) entry which is preliminary data.</text>
</comment>
<sequence length="181" mass="21445">MSSFQSIRARIHVHKKKKNENQHNPTELDDAERELEELFEKYKKEIAFEGLNQKIGSEHFFKFYKEIIPAYIDTFSQLLNQLEAYLFKVLGFLVAETFNTLTPLDLLTPPKGDTNTHLTYIIVKKHKDIANYSDLFEDTKYNCVYNTLRTIQVIYNELIIIYHYFIRNLSSYEEIFASVKT</sequence>
<dbReference type="Proteomes" id="UP000001396">
    <property type="component" value="Unassembled WGS sequence"/>
</dbReference>
<evidence type="ECO:0000313" key="2">
    <source>
        <dbReference type="Proteomes" id="UP000001396"/>
    </source>
</evidence>
<gene>
    <name evidence="1" type="ORF">PPL_06706</name>
</gene>
<reference evidence="1 2" key="1">
    <citation type="journal article" date="2011" name="Genome Res.">
        <title>Phylogeny-wide analysis of social amoeba genomes highlights ancient origins for complex intercellular communication.</title>
        <authorList>
            <person name="Heidel A.J."/>
            <person name="Lawal H.M."/>
            <person name="Felder M."/>
            <person name="Schilde C."/>
            <person name="Helps N.R."/>
            <person name="Tunggal B."/>
            <person name="Rivero F."/>
            <person name="John U."/>
            <person name="Schleicher M."/>
            <person name="Eichinger L."/>
            <person name="Platzer M."/>
            <person name="Noegel A.A."/>
            <person name="Schaap P."/>
            <person name="Gloeckner G."/>
        </authorList>
    </citation>
    <scope>NUCLEOTIDE SEQUENCE [LARGE SCALE GENOMIC DNA]</scope>
    <source>
        <strain evidence="2">ATCC 26659 / Pp 5 / PN500</strain>
    </source>
</reference>
<organism evidence="1 2">
    <name type="scientific">Heterostelium pallidum (strain ATCC 26659 / Pp 5 / PN500)</name>
    <name type="common">Cellular slime mold</name>
    <name type="synonym">Polysphondylium pallidum</name>
    <dbReference type="NCBI Taxonomy" id="670386"/>
    <lineage>
        <taxon>Eukaryota</taxon>
        <taxon>Amoebozoa</taxon>
        <taxon>Evosea</taxon>
        <taxon>Eumycetozoa</taxon>
        <taxon>Dictyostelia</taxon>
        <taxon>Acytosteliales</taxon>
        <taxon>Acytosteliaceae</taxon>
        <taxon>Heterostelium</taxon>
    </lineage>
</organism>
<name>D3BFH2_HETP5</name>
<accession>D3BFH2</accession>
<dbReference type="RefSeq" id="XP_020432007.1">
    <property type="nucleotide sequence ID" value="XM_020577559.1"/>
</dbReference>
<dbReference type="EMBL" id="ADBJ01000031">
    <property type="protein sequence ID" value="EFA79886.1"/>
    <property type="molecule type" value="Genomic_DNA"/>
</dbReference>
<keyword evidence="2" id="KW-1185">Reference proteome</keyword>
<dbReference type="InParanoid" id="D3BFH2"/>
<protein>
    <submittedName>
        <fullName evidence="1">Uncharacterized protein</fullName>
    </submittedName>
</protein>
<dbReference type="GeneID" id="31362188"/>
<proteinExistence type="predicted"/>
<evidence type="ECO:0000313" key="1">
    <source>
        <dbReference type="EMBL" id="EFA79886.1"/>
    </source>
</evidence>